<comment type="caution">
    <text evidence="3">The sequence shown here is derived from an EMBL/GenBank/DDBJ whole genome shotgun (WGS) entry which is preliminary data.</text>
</comment>
<reference evidence="3 4" key="1">
    <citation type="submission" date="2020-08" db="EMBL/GenBank/DDBJ databases">
        <title>Genomic Encyclopedia of Type Strains, Phase IV (KMG-IV): sequencing the most valuable type-strain genomes for metagenomic binning, comparative biology and taxonomic classification.</title>
        <authorList>
            <person name="Goeker M."/>
        </authorList>
    </citation>
    <scope>NUCLEOTIDE SEQUENCE [LARGE SCALE GENOMIC DNA]</scope>
    <source>
        <strain evidence="3 4">DSM 4731</strain>
    </source>
</reference>
<feature type="chain" id="PRO_5030518577" evidence="1">
    <location>
        <begin position="23"/>
        <end position="137"/>
    </location>
</feature>
<feature type="signal peptide" evidence="1">
    <location>
        <begin position="1"/>
        <end position="22"/>
    </location>
</feature>
<feature type="domain" description="Pilus formation protein N-terminal" evidence="2">
    <location>
        <begin position="27"/>
        <end position="96"/>
    </location>
</feature>
<accession>A0A7W9C7A1</accession>
<dbReference type="InterPro" id="IPR032789">
    <property type="entry name" value="T2SS-T3SS_pil_N"/>
</dbReference>
<dbReference type="RefSeq" id="WP_182713897.1">
    <property type="nucleotide sequence ID" value="NZ_CAJFZW010000001.1"/>
</dbReference>
<keyword evidence="4" id="KW-1185">Reference proteome</keyword>
<keyword evidence="1" id="KW-0732">Signal</keyword>
<name>A0A7W9C7A1_9CAUL</name>
<evidence type="ECO:0000259" key="2">
    <source>
        <dbReference type="Pfam" id="PF13629"/>
    </source>
</evidence>
<protein>
    <submittedName>
        <fullName evidence="3">Flp pilus assembly secretin CpaC</fullName>
    </submittedName>
</protein>
<evidence type="ECO:0000256" key="1">
    <source>
        <dbReference type="SAM" id="SignalP"/>
    </source>
</evidence>
<gene>
    <name evidence="3" type="ORF">GGQ93_001910</name>
</gene>
<dbReference type="EMBL" id="JACHOQ010000003">
    <property type="protein sequence ID" value="MBB5740196.1"/>
    <property type="molecule type" value="Genomic_DNA"/>
</dbReference>
<evidence type="ECO:0000313" key="3">
    <source>
        <dbReference type="EMBL" id="MBB5740196.1"/>
    </source>
</evidence>
<organism evidence="3 4">
    <name type="scientific">Brevundimonas aurantiaca</name>
    <dbReference type="NCBI Taxonomy" id="74316"/>
    <lineage>
        <taxon>Bacteria</taxon>
        <taxon>Pseudomonadati</taxon>
        <taxon>Pseudomonadota</taxon>
        <taxon>Alphaproteobacteria</taxon>
        <taxon>Caulobacterales</taxon>
        <taxon>Caulobacteraceae</taxon>
        <taxon>Brevundimonas</taxon>
    </lineage>
</organism>
<evidence type="ECO:0000313" key="4">
    <source>
        <dbReference type="Proteomes" id="UP000527324"/>
    </source>
</evidence>
<dbReference type="Proteomes" id="UP000527324">
    <property type="component" value="Unassembled WGS sequence"/>
</dbReference>
<sequence length="137" mass="13668">MPRLSIAVITAVLALAGLPAQAQSPNGALNVEIDRSARVQLRGAAASVIVANPQIADVTVVDANTLFIVGKGYGVTEVVAVDGVGRTLFQREIVVTGGSTGSVRVWRGAQATEMTCGASCAPSLRAGAAATGPASAP</sequence>
<proteinExistence type="predicted"/>
<dbReference type="Pfam" id="PF13629">
    <property type="entry name" value="T2SS-T3SS_pil_N"/>
    <property type="match status" value="1"/>
</dbReference>
<dbReference type="AlphaFoldDB" id="A0A7W9C7A1"/>
<dbReference type="GeneID" id="88840194"/>